<reference evidence="2" key="1">
    <citation type="journal article" date="2014" name="Int. J. Syst. Evol. Microbiol.">
        <title>Complete genome sequence of Corynebacterium casei LMG S-19264T (=DSM 44701T), isolated from a smear-ripened cheese.</title>
        <authorList>
            <consortium name="US DOE Joint Genome Institute (JGI-PGF)"/>
            <person name="Walter F."/>
            <person name="Albersmeier A."/>
            <person name="Kalinowski J."/>
            <person name="Ruckert C."/>
        </authorList>
    </citation>
    <scope>NUCLEOTIDE SEQUENCE</scope>
    <source>
        <strain evidence="2">CGMCC 4.7679</strain>
    </source>
</reference>
<organism evidence="2 3">
    <name type="scientific">Amycolatopsis bartoniae</name>
    <dbReference type="NCBI Taxonomy" id="941986"/>
    <lineage>
        <taxon>Bacteria</taxon>
        <taxon>Bacillati</taxon>
        <taxon>Actinomycetota</taxon>
        <taxon>Actinomycetes</taxon>
        <taxon>Pseudonocardiales</taxon>
        <taxon>Pseudonocardiaceae</taxon>
        <taxon>Amycolatopsis</taxon>
    </lineage>
</organism>
<keyword evidence="3" id="KW-1185">Reference proteome</keyword>
<name>A0A8H9J1H8_9PSEU</name>
<protein>
    <submittedName>
        <fullName evidence="2">Uncharacterized protein</fullName>
    </submittedName>
</protein>
<accession>A0A8H9J1H8</accession>
<feature type="region of interest" description="Disordered" evidence="1">
    <location>
        <begin position="1"/>
        <end position="20"/>
    </location>
</feature>
<evidence type="ECO:0000313" key="2">
    <source>
        <dbReference type="EMBL" id="GHF78968.1"/>
    </source>
</evidence>
<sequence length="96" mass="10663">MPLRAGQGYPPFGCRGRGRRPATEIGRYSFHVAVFVWCAAVHPRRPLPPVVALDEVAEQDQDREEEDQVRHGTNCPRSQILPTVADLTTCAKIPPC</sequence>
<evidence type="ECO:0000313" key="3">
    <source>
        <dbReference type="Proteomes" id="UP000658656"/>
    </source>
</evidence>
<dbReference type="Proteomes" id="UP000658656">
    <property type="component" value="Unassembled WGS sequence"/>
</dbReference>
<proteinExistence type="predicted"/>
<evidence type="ECO:0000256" key="1">
    <source>
        <dbReference type="SAM" id="MobiDB-lite"/>
    </source>
</evidence>
<gene>
    <name evidence="2" type="ORF">GCM10017566_61390</name>
</gene>
<dbReference type="AlphaFoldDB" id="A0A8H9J1H8"/>
<dbReference type="EMBL" id="BNAV01000013">
    <property type="protein sequence ID" value="GHF78968.1"/>
    <property type="molecule type" value="Genomic_DNA"/>
</dbReference>
<comment type="caution">
    <text evidence="2">The sequence shown here is derived from an EMBL/GenBank/DDBJ whole genome shotgun (WGS) entry which is preliminary data.</text>
</comment>
<reference evidence="2" key="2">
    <citation type="submission" date="2020-09" db="EMBL/GenBank/DDBJ databases">
        <authorList>
            <person name="Sun Q."/>
            <person name="Zhou Y."/>
        </authorList>
    </citation>
    <scope>NUCLEOTIDE SEQUENCE</scope>
    <source>
        <strain evidence="2">CGMCC 4.7679</strain>
    </source>
</reference>